<sequence>MNIQDALKEIQSWLYLNGIEGVAQGEYEGKPCITVYVSLPNTETILPTVYKGFKVVIEPTEQFAIQGGPL</sequence>
<reference evidence="2" key="1">
    <citation type="submission" date="2023-07" db="EMBL/GenBank/DDBJ databases">
        <title>Zobellia barbeyronii sp. nov., a new marine flavobacterium, isolated from green and red algae.</title>
        <authorList>
            <person name="Nedashkovskaya O.I."/>
            <person name="Otstavnykh N."/>
            <person name="Zhukova N."/>
            <person name="Guzev K."/>
            <person name="Chausova V."/>
            <person name="Tekutyeva L."/>
            <person name="Mikhailov V."/>
            <person name="Isaeva M."/>
        </authorList>
    </citation>
    <scope>NUCLEOTIDE SEQUENCE [LARGE SCALE GENOMIC DNA]</scope>
    <source>
        <strain evidence="2">KMM 6746</strain>
    </source>
</reference>
<protein>
    <submittedName>
        <fullName evidence="1">Uncharacterized protein</fullName>
    </submittedName>
</protein>
<dbReference type="Proteomes" id="UP000740413">
    <property type="component" value="Unassembled WGS sequence"/>
</dbReference>
<comment type="caution">
    <text evidence="1">The sequence shown here is derived from an EMBL/GenBank/DDBJ whole genome shotgun (WGS) entry which is preliminary data.</text>
</comment>
<dbReference type="EMBL" id="JACATN010000002">
    <property type="protein sequence ID" value="MBT2160542.1"/>
    <property type="molecule type" value="Genomic_DNA"/>
</dbReference>
<name>A0ABS5WB18_9FLAO</name>
<proteinExistence type="predicted"/>
<keyword evidence="2" id="KW-1185">Reference proteome</keyword>
<dbReference type="RefSeq" id="WP_214610773.1">
    <property type="nucleotide sequence ID" value="NZ_JACATN010000002.1"/>
</dbReference>
<gene>
    <name evidence="1" type="ORF">HW347_04645</name>
</gene>
<evidence type="ECO:0000313" key="1">
    <source>
        <dbReference type="EMBL" id="MBT2160542.1"/>
    </source>
</evidence>
<evidence type="ECO:0000313" key="2">
    <source>
        <dbReference type="Proteomes" id="UP000740413"/>
    </source>
</evidence>
<accession>A0ABS5WB18</accession>
<organism evidence="1 2">
    <name type="scientific">Zobellia barbeyronii</name>
    <dbReference type="NCBI Taxonomy" id="2748009"/>
    <lineage>
        <taxon>Bacteria</taxon>
        <taxon>Pseudomonadati</taxon>
        <taxon>Bacteroidota</taxon>
        <taxon>Flavobacteriia</taxon>
        <taxon>Flavobacteriales</taxon>
        <taxon>Flavobacteriaceae</taxon>
        <taxon>Zobellia</taxon>
    </lineage>
</organism>